<evidence type="ECO:0000313" key="5">
    <source>
        <dbReference type="EMBL" id="ADD68876.1"/>
    </source>
</evidence>
<feature type="domain" description="4Fe-4S ferredoxin-type" evidence="4">
    <location>
        <begin position="332"/>
        <end position="362"/>
    </location>
</feature>
<sequence length="374" mass="42617">MKKLGFGLMRLPLKNKEDLTDIDYAHLSEMVDRFLEGGFSYFDTAYPYHKGLSETAARKALVERHPRESFLLADKMPTFIVEKSDDYQRIFDEQLEKCGVEYFDYYLLHNLGVLTYENSLKNGGFEFIQKLKEEGRAKRIGFSFHDKAELLDEILTAHPCVEFVQLQINYVDWEDSVIQSRKCYETARKHGKEIIIMEPVKGGALANLPEDAENVLKEVNPNASPASWAMRYAESFEGVSVVLSGMTEMSQLEDNMKTSDSFRQLNADEMRAIEQAGEIIRATTAISCTACQYCVDDCPKNIPIPSYFGMFNQAKKYNNNLIQSIYYKNLAGAEGVGSASECIECGLCEDHCPQHLPIIEHLKELHKLFESVER</sequence>
<dbReference type="CDD" id="cd19096">
    <property type="entry name" value="AKR_Fe-S_oxidoreductase"/>
    <property type="match status" value="1"/>
</dbReference>
<proteinExistence type="predicted"/>
<evidence type="ECO:0000313" key="6">
    <source>
        <dbReference type="Proteomes" id="UP000002012"/>
    </source>
</evidence>
<evidence type="ECO:0000259" key="4">
    <source>
        <dbReference type="PROSITE" id="PS51379"/>
    </source>
</evidence>
<evidence type="ECO:0000256" key="3">
    <source>
        <dbReference type="ARBA" id="ARBA00023014"/>
    </source>
</evidence>
<dbReference type="Pfam" id="PF00248">
    <property type="entry name" value="Aldo_ket_red"/>
    <property type="match status" value="1"/>
</dbReference>
<dbReference type="KEGG" id="dap:Dacet_2114"/>
<dbReference type="SUPFAM" id="SSF51430">
    <property type="entry name" value="NAD(P)-linked oxidoreductase"/>
    <property type="match status" value="1"/>
</dbReference>
<name>D4H285_DENA2</name>
<dbReference type="InterPro" id="IPR036812">
    <property type="entry name" value="NAD(P)_OxRdtase_dom_sf"/>
</dbReference>
<dbReference type="InterPro" id="IPR017900">
    <property type="entry name" value="4Fe4S_Fe_S_CS"/>
</dbReference>
<dbReference type="InterPro" id="IPR053135">
    <property type="entry name" value="AKR2_Oxidoreductase"/>
</dbReference>
<dbReference type="OrthoDB" id="9773828at2"/>
<keyword evidence="3" id="KW-0411">Iron-sulfur</keyword>
<dbReference type="InterPro" id="IPR023210">
    <property type="entry name" value="NADP_OxRdtase_dom"/>
</dbReference>
<dbReference type="PaxDb" id="522772-Dacet_2114"/>
<dbReference type="PANTHER" id="PTHR43312:SF2">
    <property type="entry name" value="OXIDOREDUCTASE"/>
    <property type="match status" value="1"/>
</dbReference>
<dbReference type="STRING" id="522772.Dacet_2114"/>
<keyword evidence="6" id="KW-1185">Reference proteome</keyword>
<evidence type="ECO:0000256" key="1">
    <source>
        <dbReference type="ARBA" id="ARBA00022723"/>
    </source>
</evidence>
<dbReference type="EMBL" id="CP001968">
    <property type="protein sequence ID" value="ADD68876.1"/>
    <property type="molecule type" value="Genomic_DNA"/>
</dbReference>
<dbReference type="InterPro" id="IPR017896">
    <property type="entry name" value="4Fe4S_Fe-S-bd"/>
</dbReference>
<dbReference type="Pfam" id="PF13187">
    <property type="entry name" value="Fer4_9"/>
    <property type="match status" value="1"/>
</dbReference>
<dbReference type="PROSITE" id="PS51379">
    <property type="entry name" value="4FE4S_FER_2"/>
    <property type="match status" value="1"/>
</dbReference>
<dbReference type="HOGENOM" id="CLU_023205_3_2_0"/>
<protein>
    <submittedName>
        <fullName evidence="5">Aldo/keto reductase</fullName>
    </submittedName>
</protein>
<dbReference type="Proteomes" id="UP000002012">
    <property type="component" value="Chromosome"/>
</dbReference>
<gene>
    <name evidence="5" type="ordered locus">Dacet_2114</name>
</gene>
<dbReference type="InParanoid" id="D4H285"/>
<dbReference type="Gene3D" id="3.20.20.100">
    <property type="entry name" value="NADP-dependent oxidoreductase domain"/>
    <property type="match status" value="1"/>
</dbReference>
<dbReference type="eggNOG" id="COG1453">
    <property type="taxonomic scope" value="Bacteria"/>
</dbReference>
<keyword evidence="1" id="KW-0479">Metal-binding</keyword>
<evidence type="ECO:0000256" key="2">
    <source>
        <dbReference type="ARBA" id="ARBA00023004"/>
    </source>
</evidence>
<dbReference type="SUPFAM" id="SSF46548">
    <property type="entry name" value="alpha-helical ferredoxin"/>
    <property type="match status" value="1"/>
</dbReference>
<dbReference type="GO" id="GO:0051536">
    <property type="term" value="F:iron-sulfur cluster binding"/>
    <property type="evidence" value="ECO:0007669"/>
    <property type="project" value="UniProtKB-KW"/>
</dbReference>
<organism evidence="5 6">
    <name type="scientific">Denitrovibrio acetiphilus (strain DSM 12809 / NBRC 114555 / N2460)</name>
    <dbReference type="NCBI Taxonomy" id="522772"/>
    <lineage>
        <taxon>Bacteria</taxon>
        <taxon>Pseudomonadati</taxon>
        <taxon>Deferribacterota</taxon>
        <taxon>Deferribacteres</taxon>
        <taxon>Deferribacterales</taxon>
        <taxon>Geovibrionaceae</taxon>
        <taxon>Denitrovibrio</taxon>
    </lineage>
</organism>
<dbReference type="RefSeq" id="WP_013011379.1">
    <property type="nucleotide sequence ID" value="NC_013943.1"/>
</dbReference>
<keyword evidence="2" id="KW-0408">Iron</keyword>
<dbReference type="PROSITE" id="PS00198">
    <property type="entry name" value="4FE4S_FER_1"/>
    <property type="match status" value="2"/>
</dbReference>
<reference evidence="5 6" key="1">
    <citation type="journal article" date="2010" name="Stand. Genomic Sci.">
        <title>Complete genome sequence of Denitrovibrio acetiphilus type strain (N2460).</title>
        <authorList>
            <person name="Kiss H."/>
            <person name="Lang E."/>
            <person name="Lapidus A."/>
            <person name="Copeland A."/>
            <person name="Nolan M."/>
            <person name="Glavina Del Rio T."/>
            <person name="Chen F."/>
            <person name="Lucas S."/>
            <person name="Tice H."/>
            <person name="Cheng J.F."/>
            <person name="Han C."/>
            <person name="Goodwin L."/>
            <person name="Pitluck S."/>
            <person name="Liolios K."/>
            <person name="Pati A."/>
            <person name="Ivanova N."/>
            <person name="Mavromatis K."/>
            <person name="Chen A."/>
            <person name="Palaniappan K."/>
            <person name="Land M."/>
            <person name="Hauser L."/>
            <person name="Chang Y.J."/>
            <person name="Jeffries C.D."/>
            <person name="Detter J.C."/>
            <person name="Brettin T."/>
            <person name="Spring S."/>
            <person name="Rohde M."/>
            <person name="Goker M."/>
            <person name="Woyke T."/>
            <person name="Bristow J."/>
            <person name="Eisen J.A."/>
            <person name="Markowitz V."/>
            <person name="Hugenholtz P."/>
            <person name="Kyrpides N.C."/>
            <person name="Klenk H.P."/>
        </authorList>
    </citation>
    <scope>NUCLEOTIDE SEQUENCE [LARGE SCALE GENOMIC DNA]</scope>
    <source>
        <strain evidence="6">DSM 12809 / NBRC 114555 / N2460</strain>
    </source>
</reference>
<dbReference type="GO" id="GO:0046872">
    <property type="term" value="F:metal ion binding"/>
    <property type="evidence" value="ECO:0007669"/>
    <property type="project" value="UniProtKB-KW"/>
</dbReference>
<dbReference type="PANTHER" id="PTHR43312">
    <property type="entry name" value="D-THREO-ALDOSE 1-DEHYDROGENASE"/>
    <property type="match status" value="1"/>
</dbReference>
<dbReference type="AlphaFoldDB" id="D4H285"/>
<dbReference type="Gene3D" id="3.30.70.20">
    <property type="match status" value="1"/>
</dbReference>
<accession>D4H285</accession>